<keyword evidence="3" id="KW-1185">Reference proteome</keyword>
<dbReference type="AlphaFoldDB" id="A0A2P8GC94"/>
<dbReference type="EMBL" id="PYAS01000003">
    <property type="protein sequence ID" value="PSL31593.1"/>
    <property type="molecule type" value="Genomic_DNA"/>
</dbReference>
<dbReference type="SUPFAM" id="SSF55486">
    <property type="entry name" value="Metalloproteases ('zincins'), catalytic domain"/>
    <property type="match status" value="1"/>
</dbReference>
<protein>
    <submittedName>
        <fullName evidence="2">Uncharacterized protein</fullName>
    </submittedName>
</protein>
<feature type="region of interest" description="Disordered" evidence="1">
    <location>
        <begin position="1"/>
        <end position="23"/>
    </location>
</feature>
<comment type="caution">
    <text evidence="2">The sequence shown here is derived from an EMBL/GenBank/DDBJ whole genome shotgun (WGS) entry which is preliminary data.</text>
</comment>
<evidence type="ECO:0000256" key="1">
    <source>
        <dbReference type="SAM" id="MobiDB-lite"/>
    </source>
</evidence>
<evidence type="ECO:0000313" key="3">
    <source>
        <dbReference type="Proteomes" id="UP000241964"/>
    </source>
</evidence>
<dbReference type="InterPro" id="IPR024079">
    <property type="entry name" value="MetalloPept_cat_dom_sf"/>
</dbReference>
<dbReference type="RefSeq" id="WP_106594906.1">
    <property type="nucleotide sequence ID" value="NZ_PYAS01000003.1"/>
</dbReference>
<dbReference type="OrthoDB" id="827535at2"/>
<reference evidence="2 3" key="1">
    <citation type="submission" date="2018-03" db="EMBL/GenBank/DDBJ databases">
        <title>Genomic Encyclopedia of Archaeal and Bacterial Type Strains, Phase II (KMG-II): from individual species to whole genera.</title>
        <authorList>
            <person name="Goeker M."/>
        </authorList>
    </citation>
    <scope>NUCLEOTIDE SEQUENCE [LARGE SCALE GENOMIC DNA]</scope>
    <source>
        <strain evidence="2 3">DSM 29057</strain>
    </source>
</reference>
<accession>A0A2P8GC94</accession>
<proteinExistence type="predicted"/>
<organism evidence="2 3">
    <name type="scientific">Dyadobacter jiangsuensis</name>
    <dbReference type="NCBI Taxonomy" id="1591085"/>
    <lineage>
        <taxon>Bacteria</taxon>
        <taxon>Pseudomonadati</taxon>
        <taxon>Bacteroidota</taxon>
        <taxon>Cytophagia</taxon>
        <taxon>Cytophagales</taxon>
        <taxon>Spirosomataceae</taxon>
        <taxon>Dyadobacter</taxon>
    </lineage>
</organism>
<dbReference type="Gene3D" id="3.40.390.10">
    <property type="entry name" value="Collagenase (Catalytic Domain)"/>
    <property type="match status" value="1"/>
</dbReference>
<dbReference type="GO" id="GO:0008237">
    <property type="term" value="F:metallopeptidase activity"/>
    <property type="evidence" value="ECO:0007669"/>
    <property type="project" value="InterPro"/>
</dbReference>
<sequence length="751" mass="82585">MSKKNNAPETPAPTLALSDEQHPDYQAYVYGDDADDSVAEAGGIGPDGPGVPIPPLNPIPDLPIPNIPGIPLRICSAVSGRYKLKTVLPPIGGPGIPILNLTSITVRVDVDRFYPQKRISIEVTRLLPRSTAHLIANVTSDQCTGLNRRKIQATIAYREGNNALIPGEKLLFEASRGIGIGYSNYKLTVTGAGTPTRVYNLDFVSQYFDDVEFEVDKVDNAGNPSTDYATHSHPNRPASLPNEVLSLESVYKRAGFNATISPNSTPIPATGAGANGTWSDSEMHNAMQTYWSRFANKPQWALWVLFANQHDTGYGLGGVMFDDIGPNHRQGTAIFTNSFIKDAPVGDANPAAWRQRMLFWTAIHEMGHAFNLAHSWQKALSGPGYNPWIPLLNQPEARSFMNYPYNVSGGQSAFFSNFDFRFTNEELQFMRHAPRRFVQMGNENWFSNHGFEAPQPEFFTGRYKLEVRPNRENNTYSFLEPVSIELKLTNTSAEPMALDEHLLQDGGHIVLFVQKDSGTVRKWEPLIVRCHQEHKSMLAPGESIYGTHLVSASTSGWLIDEPGFYNIQAGVDMLDEVVMSNVLRVFVAPSTDKEENKIAPDYFTEDVSRALVFDGAPELNKAMDTLKEVAEKLPGTPASLHAAKAVAGPMLKQYKRLEEKDGSLAVVAGKADVEEAARLQTAALLDAPQKAADTFGHIDYFQSLETLADALNDSGKKAEAKKVMSSSISTMKSRKVLSEVIEQAEAKAKNL</sequence>
<name>A0A2P8GC94_9BACT</name>
<dbReference type="Proteomes" id="UP000241964">
    <property type="component" value="Unassembled WGS sequence"/>
</dbReference>
<feature type="region of interest" description="Disordered" evidence="1">
    <location>
        <begin position="219"/>
        <end position="239"/>
    </location>
</feature>
<evidence type="ECO:0000313" key="2">
    <source>
        <dbReference type="EMBL" id="PSL31593.1"/>
    </source>
</evidence>
<gene>
    <name evidence="2" type="ORF">CLV60_103459</name>
</gene>